<reference evidence="2 3" key="1">
    <citation type="journal article" date="2016" name="Nat. Commun.">
        <title>Thousands of microbial genomes shed light on interconnected biogeochemical processes in an aquifer system.</title>
        <authorList>
            <person name="Anantharaman K."/>
            <person name="Brown C.T."/>
            <person name="Hug L.A."/>
            <person name="Sharon I."/>
            <person name="Castelle C.J."/>
            <person name="Probst A.J."/>
            <person name="Thomas B.C."/>
            <person name="Singh A."/>
            <person name="Wilkins M.J."/>
            <person name="Karaoz U."/>
            <person name="Brodie E.L."/>
            <person name="Williams K.H."/>
            <person name="Hubbard S.S."/>
            <person name="Banfield J.F."/>
        </authorList>
    </citation>
    <scope>NUCLEOTIDE SEQUENCE [LARGE SCALE GENOMIC DNA]</scope>
</reference>
<accession>A0A1F2UMK3</accession>
<organism evidence="2 3">
    <name type="scientific">Candidatus Aquicultor primus</name>
    <dbReference type="NCBI Taxonomy" id="1797195"/>
    <lineage>
        <taxon>Bacteria</taxon>
        <taxon>Bacillati</taxon>
        <taxon>Actinomycetota</taxon>
        <taxon>Candidatus Aquicultoria</taxon>
        <taxon>Candidatus Aquicultorales</taxon>
        <taxon>Candidatus Aquicultoraceae</taxon>
        <taxon>Candidatus Aquicultor</taxon>
    </lineage>
</organism>
<name>A0A1F2UMK3_9ACTN</name>
<feature type="chain" id="PRO_5009483157" evidence="1">
    <location>
        <begin position="24"/>
        <end position="143"/>
    </location>
</feature>
<feature type="signal peptide" evidence="1">
    <location>
        <begin position="1"/>
        <end position="23"/>
    </location>
</feature>
<dbReference type="EMBL" id="MELI01000101">
    <property type="protein sequence ID" value="OFW32286.1"/>
    <property type="molecule type" value="Genomic_DNA"/>
</dbReference>
<keyword evidence="1" id="KW-0732">Signal</keyword>
<sequence>MKSKRVILTIVLVGIMLSLTATANAYVVFRTWPNSNNVYYVTTTALGSESVTAFGNANIAWNNVANANKNIYRSGSTSATSVSRNGTNEVVKYYISSSGPLMATSVWQSNGYIAEFDMAINAAFNWRTDGAPNAYDVQNCATH</sequence>
<protein>
    <submittedName>
        <fullName evidence="2">Uncharacterized protein</fullName>
    </submittedName>
</protein>
<evidence type="ECO:0000313" key="2">
    <source>
        <dbReference type="EMBL" id="OFW32286.1"/>
    </source>
</evidence>
<dbReference type="Gene3D" id="3.40.390.10">
    <property type="entry name" value="Collagenase (Catalytic Domain)"/>
    <property type="match status" value="1"/>
</dbReference>
<dbReference type="GO" id="GO:0008237">
    <property type="term" value="F:metallopeptidase activity"/>
    <property type="evidence" value="ECO:0007669"/>
    <property type="project" value="InterPro"/>
</dbReference>
<gene>
    <name evidence="2" type="ORF">A2074_05205</name>
</gene>
<proteinExistence type="predicted"/>
<dbReference type="InterPro" id="IPR024079">
    <property type="entry name" value="MetalloPept_cat_dom_sf"/>
</dbReference>
<evidence type="ECO:0000256" key="1">
    <source>
        <dbReference type="SAM" id="SignalP"/>
    </source>
</evidence>
<comment type="caution">
    <text evidence="2">The sequence shown here is derived from an EMBL/GenBank/DDBJ whole genome shotgun (WGS) entry which is preliminary data.</text>
</comment>
<evidence type="ECO:0000313" key="3">
    <source>
        <dbReference type="Proteomes" id="UP000178086"/>
    </source>
</evidence>
<dbReference type="AlphaFoldDB" id="A0A1F2UMK3"/>
<dbReference type="Proteomes" id="UP000178086">
    <property type="component" value="Unassembled WGS sequence"/>
</dbReference>